<keyword evidence="1" id="KW-0479">Metal-binding</keyword>
<dbReference type="PaxDb" id="67767-A0A0J7KBV0"/>
<keyword evidence="1" id="KW-0862">Zinc</keyword>
<keyword evidence="5" id="KW-1185">Reference proteome</keyword>
<feature type="domain" description="CCHC-type" evidence="3">
    <location>
        <begin position="286"/>
        <end position="301"/>
    </location>
</feature>
<feature type="region of interest" description="Disordered" evidence="2">
    <location>
        <begin position="1"/>
        <end position="24"/>
    </location>
</feature>
<dbReference type="OrthoDB" id="7554612at2759"/>
<dbReference type="GO" id="GO:0008270">
    <property type="term" value="F:zinc ion binding"/>
    <property type="evidence" value="ECO:0007669"/>
    <property type="project" value="UniProtKB-KW"/>
</dbReference>
<evidence type="ECO:0000313" key="5">
    <source>
        <dbReference type="Proteomes" id="UP000036403"/>
    </source>
</evidence>
<dbReference type="EMBL" id="LBMM01009853">
    <property type="protein sequence ID" value="KMQ87838.1"/>
    <property type="molecule type" value="Genomic_DNA"/>
</dbReference>
<dbReference type="GO" id="GO:0003676">
    <property type="term" value="F:nucleic acid binding"/>
    <property type="evidence" value="ECO:0007669"/>
    <property type="project" value="InterPro"/>
</dbReference>
<dbReference type="InterPro" id="IPR001878">
    <property type="entry name" value="Znf_CCHC"/>
</dbReference>
<dbReference type="SMART" id="SM00343">
    <property type="entry name" value="ZnF_C2HC"/>
    <property type="match status" value="2"/>
</dbReference>
<name>A0A0J7KBV0_LASNI</name>
<feature type="region of interest" description="Disordered" evidence="2">
    <location>
        <begin position="46"/>
        <end position="68"/>
    </location>
</feature>
<evidence type="ECO:0000259" key="3">
    <source>
        <dbReference type="PROSITE" id="PS50158"/>
    </source>
</evidence>
<evidence type="ECO:0000313" key="4">
    <source>
        <dbReference type="EMBL" id="KMQ87838.1"/>
    </source>
</evidence>
<accession>A0A0J7KBV0</accession>
<dbReference type="PROSITE" id="PS50158">
    <property type="entry name" value="ZF_CCHC"/>
    <property type="match status" value="2"/>
</dbReference>
<reference evidence="4 5" key="1">
    <citation type="submission" date="2015-04" db="EMBL/GenBank/DDBJ databases">
        <title>Lasius niger genome sequencing.</title>
        <authorList>
            <person name="Konorov E.A."/>
            <person name="Nikitin M.A."/>
            <person name="Kirill M.V."/>
            <person name="Chang P."/>
        </authorList>
    </citation>
    <scope>NUCLEOTIDE SEQUENCE [LARGE SCALE GENOMIC DNA]</scope>
    <source>
        <tissue evidence="4">Whole</tissue>
    </source>
</reference>
<dbReference type="InterPro" id="IPR036875">
    <property type="entry name" value="Znf_CCHC_sf"/>
</dbReference>
<dbReference type="SUPFAM" id="SSF57756">
    <property type="entry name" value="Retrovirus zinc finger-like domains"/>
    <property type="match status" value="1"/>
</dbReference>
<dbReference type="Gene3D" id="4.10.60.10">
    <property type="entry name" value="Zinc finger, CCHC-type"/>
    <property type="match status" value="1"/>
</dbReference>
<organism evidence="4 5">
    <name type="scientific">Lasius niger</name>
    <name type="common">Black garden ant</name>
    <dbReference type="NCBI Taxonomy" id="67767"/>
    <lineage>
        <taxon>Eukaryota</taxon>
        <taxon>Metazoa</taxon>
        <taxon>Ecdysozoa</taxon>
        <taxon>Arthropoda</taxon>
        <taxon>Hexapoda</taxon>
        <taxon>Insecta</taxon>
        <taxon>Pterygota</taxon>
        <taxon>Neoptera</taxon>
        <taxon>Endopterygota</taxon>
        <taxon>Hymenoptera</taxon>
        <taxon>Apocrita</taxon>
        <taxon>Aculeata</taxon>
        <taxon>Formicoidea</taxon>
        <taxon>Formicidae</taxon>
        <taxon>Formicinae</taxon>
        <taxon>Lasius</taxon>
        <taxon>Lasius</taxon>
    </lineage>
</organism>
<gene>
    <name evidence="4" type="ORF">RF55_12780</name>
</gene>
<sequence>MDIEVVKPATSSKPAMKPEKRKQYENQIEDINLKIKDLVRMKRELRREAKMENSETGSGGLPRSSEKPLPQRILKTKPRITSNIQVVLPKIVDKKVGFPKHISDGNRTDSSYQDWTEKTNGYSTQNFGNHHLARSKAAIRRPPKSAAVMITGNKKNFSYADALKKARGSISLKNLEIAKTKIRKAANGSLLIEVLGPGGAEKASNLKDKLHEILKDNAKVTRPITKGEIRLIDIKIGPIHPMRNGLFTVWVQSPLSAAIKIANHRKINIGWTQVRVDLLNNRPSQCYKCWKFGHLKHACPSKEDFGGSCFRCGGEGHIARNCGAPPACKVNINRNRRALDLLMHQVRELGAGLLLISEPSNITPSDNWQLLFGESGRNPEAEDAQDLNQTIKDLDKLMEEACDASAPRIGPRRPRRKAYWWQESVANLRILCIRARRLWQRAKRRMRSSVVISDLGKKYKTARKDLRLEINRLKAKAWQELIESIDKDPWGLPYKLVLGKLRPAAPGLSELLEHDVLSNLLDSLFPRNNLPDPLLIQFYLVG</sequence>
<dbReference type="Pfam" id="PF00098">
    <property type="entry name" value="zf-CCHC"/>
    <property type="match status" value="1"/>
</dbReference>
<comment type="caution">
    <text evidence="4">The sequence shown here is derived from an EMBL/GenBank/DDBJ whole genome shotgun (WGS) entry which is preliminary data.</text>
</comment>
<evidence type="ECO:0000256" key="1">
    <source>
        <dbReference type="PROSITE-ProRule" id="PRU00047"/>
    </source>
</evidence>
<keyword evidence="1" id="KW-0863">Zinc-finger</keyword>
<feature type="domain" description="CCHC-type" evidence="3">
    <location>
        <begin position="309"/>
        <end position="322"/>
    </location>
</feature>
<dbReference type="Proteomes" id="UP000036403">
    <property type="component" value="Unassembled WGS sequence"/>
</dbReference>
<dbReference type="STRING" id="67767.A0A0J7KBV0"/>
<protein>
    <submittedName>
        <fullName evidence="4">Gag-pol polyprotein</fullName>
    </submittedName>
</protein>
<dbReference type="AlphaFoldDB" id="A0A0J7KBV0"/>
<evidence type="ECO:0000256" key="2">
    <source>
        <dbReference type="SAM" id="MobiDB-lite"/>
    </source>
</evidence>
<proteinExistence type="predicted"/>